<dbReference type="InterPro" id="IPR001962">
    <property type="entry name" value="Asn_synthase"/>
</dbReference>
<dbReference type="PIRSF" id="PIRSF001589">
    <property type="entry name" value="Asn_synthetase_glu-h"/>
    <property type="match status" value="1"/>
</dbReference>
<dbReference type="InterPro" id="IPR029055">
    <property type="entry name" value="Ntn_hydrolases_N"/>
</dbReference>
<protein>
    <recommendedName>
        <fullName evidence="3">asparagine synthase (glutamine-hydrolyzing)</fullName>
        <ecNumber evidence="3">6.3.5.4</ecNumber>
    </recommendedName>
</protein>
<dbReference type="GO" id="GO:0004066">
    <property type="term" value="F:asparagine synthase (glutamine-hydrolyzing) activity"/>
    <property type="evidence" value="ECO:0007669"/>
    <property type="project" value="UniProtKB-EC"/>
</dbReference>
<keyword evidence="6 8" id="KW-0315">Glutamine amidotransferase</keyword>
<evidence type="ECO:0000256" key="5">
    <source>
        <dbReference type="ARBA" id="ARBA00022840"/>
    </source>
</evidence>
<dbReference type="PROSITE" id="PS51278">
    <property type="entry name" value="GATASE_TYPE_2"/>
    <property type="match status" value="1"/>
</dbReference>
<keyword evidence="12" id="KW-0436">Ligase</keyword>
<evidence type="ECO:0000256" key="6">
    <source>
        <dbReference type="ARBA" id="ARBA00022962"/>
    </source>
</evidence>
<evidence type="ECO:0000256" key="8">
    <source>
        <dbReference type="PIRSR" id="PIRSR001589-1"/>
    </source>
</evidence>
<accession>A0A939DGK2</accession>
<dbReference type="GO" id="GO:0005524">
    <property type="term" value="F:ATP binding"/>
    <property type="evidence" value="ECO:0007669"/>
    <property type="project" value="UniProtKB-KW"/>
</dbReference>
<dbReference type="InterPro" id="IPR051786">
    <property type="entry name" value="ASN_synthetase/amidase"/>
</dbReference>
<dbReference type="Proteomes" id="UP000664303">
    <property type="component" value="Unassembled WGS sequence"/>
</dbReference>
<evidence type="ECO:0000256" key="3">
    <source>
        <dbReference type="ARBA" id="ARBA00012737"/>
    </source>
</evidence>
<feature type="binding site" evidence="9">
    <location>
        <begin position="373"/>
        <end position="374"/>
    </location>
    <ligand>
        <name>ATP</name>
        <dbReference type="ChEBI" id="CHEBI:30616"/>
    </ligand>
</feature>
<proteinExistence type="inferred from homology"/>
<dbReference type="NCBIfam" id="TIGR01536">
    <property type="entry name" value="asn_synth_AEB"/>
    <property type="match status" value="1"/>
</dbReference>
<feature type="active site" description="For GATase activity" evidence="8">
    <location>
        <position position="2"/>
    </location>
</feature>
<name>A0A939DGK2_9GAMM</name>
<evidence type="ECO:0000256" key="9">
    <source>
        <dbReference type="PIRSR" id="PIRSR001589-2"/>
    </source>
</evidence>
<dbReference type="InterPro" id="IPR017932">
    <property type="entry name" value="GATase_2_dom"/>
</dbReference>
<dbReference type="Pfam" id="PF13522">
    <property type="entry name" value="GATase_6"/>
    <property type="match status" value="1"/>
</dbReference>
<dbReference type="GO" id="GO:0005829">
    <property type="term" value="C:cytosol"/>
    <property type="evidence" value="ECO:0007669"/>
    <property type="project" value="TreeGrafter"/>
</dbReference>
<evidence type="ECO:0000256" key="1">
    <source>
        <dbReference type="ARBA" id="ARBA00005187"/>
    </source>
</evidence>
<dbReference type="EMBL" id="JAFKCZ010000010">
    <property type="protein sequence ID" value="MBN7797781.1"/>
    <property type="molecule type" value="Genomic_DNA"/>
</dbReference>
<feature type="binding site" evidence="9">
    <location>
        <position position="102"/>
    </location>
    <ligand>
        <name>L-glutamine</name>
        <dbReference type="ChEBI" id="CHEBI:58359"/>
    </ligand>
</feature>
<dbReference type="InterPro" id="IPR006426">
    <property type="entry name" value="Asn_synth_AEB"/>
</dbReference>
<evidence type="ECO:0000259" key="11">
    <source>
        <dbReference type="PROSITE" id="PS51278"/>
    </source>
</evidence>
<dbReference type="InterPro" id="IPR014729">
    <property type="entry name" value="Rossmann-like_a/b/a_fold"/>
</dbReference>
<evidence type="ECO:0000256" key="10">
    <source>
        <dbReference type="PIRSR" id="PIRSR001589-3"/>
    </source>
</evidence>
<dbReference type="GO" id="GO:0006529">
    <property type="term" value="P:asparagine biosynthetic process"/>
    <property type="evidence" value="ECO:0007669"/>
    <property type="project" value="UniProtKB-KW"/>
</dbReference>
<dbReference type="PANTHER" id="PTHR43284">
    <property type="entry name" value="ASPARAGINE SYNTHETASE (GLUTAMINE-HYDROLYZING)"/>
    <property type="match status" value="1"/>
</dbReference>
<keyword evidence="8" id="KW-0028">Amino-acid biosynthesis</keyword>
<evidence type="ECO:0000313" key="13">
    <source>
        <dbReference type="Proteomes" id="UP000664303"/>
    </source>
</evidence>
<sequence length="643" mass="72915">MCGFVGFWSNELAKATVAEHMAGKIAARGPDDAGVWAHEAAGLALAHRRLSILDLSAAGHQPMQSPCGRYVLAYNGELYNHQDLRNQMVREGLVFDWRGHSDTETLLAALRYWGVQKALERVNGMFAFALWDTVEQTLILARDRMGEKPLYYGRSGDTFLFGSELKALAAHPKWQGSVDRDALAQFMRHGYVPSPRSIYKGIAKLPAAHFVTIRDRGRVVSGPQCYWNLGRLAEQGNAASIVDDPEELVDELDVLLRDAVKRRMAADVPLGAFLSGGYDSSTVVAMMQSQTDRAVKTFSIGFHEEGYNEAVHARGVAEYLGTDHTELYVTPEQAMAVIPKLPSIYDEPFSDSSQIPTFLVSQLARQHVTVSLSGDGGDELFYGYGRYFKAEQVWRKLSRIPLPARKLAAFIMTHSPGYPLEKAMQLLPSRYHIKHLADRLPKLAEILSNSSDTSFYRDLVSHAKQPDQLVIGATEPVTLLGQPSRLPNLPGLRERMMYLDMMTYLPDDILTKVDRASMAVSLEARVPLLDHRVVEFAWRVPTAYKFRDGQGKWLLRQVLNRYIPSKLMDRPKMGFGVPIEHWLRGPLRDWAETLLCERRLREEGYFKPMQIRTMWNEHISGERRWHAYLWDVLMFQAWLEEYG</sequence>
<dbReference type="CDD" id="cd00712">
    <property type="entry name" value="AsnB"/>
    <property type="match status" value="1"/>
</dbReference>
<dbReference type="RefSeq" id="WP_206561229.1">
    <property type="nucleotide sequence ID" value="NZ_JAFKCZ010000010.1"/>
</dbReference>
<keyword evidence="13" id="KW-1185">Reference proteome</keyword>
<dbReference type="SUPFAM" id="SSF56235">
    <property type="entry name" value="N-terminal nucleophile aminohydrolases (Ntn hydrolases)"/>
    <property type="match status" value="1"/>
</dbReference>
<dbReference type="InterPro" id="IPR033738">
    <property type="entry name" value="AsnB_N"/>
</dbReference>
<organism evidence="12 13">
    <name type="scientific">Parahaliea mediterranea</name>
    <dbReference type="NCBI Taxonomy" id="651086"/>
    <lineage>
        <taxon>Bacteria</taxon>
        <taxon>Pseudomonadati</taxon>
        <taxon>Pseudomonadota</taxon>
        <taxon>Gammaproteobacteria</taxon>
        <taxon>Cellvibrionales</taxon>
        <taxon>Halieaceae</taxon>
        <taxon>Parahaliea</taxon>
    </lineage>
</organism>
<dbReference type="EC" id="6.3.5.4" evidence="3"/>
<feature type="site" description="Important for beta-aspartyl-AMP intermediate formation" evidence="10">
    <location>
        <position position="375"/>
    </location>
</feature>
<keyword evidence="8" id="KW-0061">Asparagine biosynthesis</keyword>
<dbReference type="PANTHER" id="PTHR43284:SF1">
    <property type="entry name" value="ASPARAGINE SYNTHETASE"/>
    <property type="match status" value="1"/>
</dbReference>
<comment type="catalytic activity">
    <reaction evidence="7">
        <text>L-aspartate + L-glutamine + ATP + H2O = L-asparagine + L-glutamate + AMP + diphosphate + H(+)</text>
        <dbReference type="Rhea" id="RHEA:12228"/>
        <dbReference type="ChEBI" id="CHEBI:15377"/>
        <dbReference type="ChEBI" id="CHEBI:15378"/>
        <dbReference type="ChEBI" id="CHEBI:29985"/>
        <dbReference type="ChEBI" id="CHEBI:29991"/>
        <dbReference type="ChEBI" id="CHEBI:30616"/>
        <dbReference type="ChEBI" id="CHEBI:33019"/>
        <dbReference type="ChEBI" id="CHEBI:58048"/>
        <dbReference type="ChEBI" id="CHEBI:58359"/>
        <dbReference type="ChEBI" id="CHEBI:456215"/>
        <dbReference type="EC" id="6.3.5.4"/>
    </reaction>
</comment>
<feature type="domain" description="Glutamine amidotransferase type-2" evidence="11">
    <location>
        <begin position="2"/>
        <end position="216"/>
    </location>
</feature>
<evidence type="ECO:0000256" key="7">
    <source>
        <dbReference type="ARBA" id="ARBA00048741"/>
    </source>
</evidence>
<dbReference type="AlphaFoldDB" id="A0A939DGK2"/>
<feature type="binding site" evidence="9">
    <location>
        <position position="300"/>
    </location>
    <ligand>
        <name>ATP</name>
        <dbReference type="ChEBI" id="CHEBI:30616"/>
    </ligand>
</feature>
<evidence type="ECO:0000256" key="2">
    <source>
        <dbReference type="ARBA" id="ARBA00005752"/>
    </source>
</evidence>
<dbReference type="Pfam" id="PF00733">
    <property type="entry name" value="Asn_synthase"/>
    <property type="match status" value="1"/>
</dbReference>
<comment type="similarity">
    <text evidence="2">Belongs to the asparagine synthetase family.</text>
</comment>
<comment type="caution">
    <text evidence="12">The sequence shown here is derived from an EMBL/GenBank/DDBJ whole genome shotgun (WGS) entry which is preliminary data.</text>
</comment>
<evidence type="ECO:0000313" key="12">
    <source>
        <dbReference type="EMBL" id="MBN7797781.1"/>
    </source>
</evidence>
<dbReference type="Gene3D" id="3.60.20.10">
    <property type="entry name" value="Glutamine Phosphoribosylpyrophosphate, subunit 1, domain 1"/>
    <property type="match status" value="1"/>
</dbReference>
<gene>
    <name evidence="12" type="primary">asnB</name>
    <name evidence="12" type="ORF">JYP50_14315</name>
</gene>
<keyword evidence="5 9" id="KW-0067">ATP-binding</keyword>
<comment type="pathway">
    <text evidence="1">Amino-acid biosynthesis; L-asparagine biosynthesis; L-asparagine from L-aspartate (L-Gln route): step 1/1.</text>
</comment>
<evidence type="ECO:0000256" key="4">
    <source>
        <dbReference type="ARBA" id="ARBA00022741"/>
    </source>
</evidence>
<dbReference type="Gene3D" id="3.40.50.620">
    <property type="entry name" value="HUPs"/>
    <property type="match status" value="2"/>
</dbReference>
<keyword evidence="4 9" id="KW-0547">Nucleotide-binding</keyword>
<dbReference type="CDD" id="cd01991">
    <property type="entry name" value="Asn_synthase_B_C"/>
    <property type="match status" value="1"/>
</dbReference>
<dbReference type="SUPFAM" id="SSF52402">
    <property type="entry name" value="Adenine nucleotide alpha hydrolases-like"/>
    <property type="match status" value="1"/>
</dbReference>
<reference evidence="12" key="1">
    <citation type="submission" date="2021-02" db="EMBL/GenBank/DDBJ databases">
        <title>PHA producing bacteria isolated from coastal sediment in Guangdong, Shenzhen.</title>
        <authorList>
            <person name="Zheng W."/>
            <person name="Yu S."/>
            <person name="Huang Y."/>
        </authorList>
    </citation>
    <scope>NUCLEOTIDE SEQUENCE</scope>
    <source>
        <strain evidence="12">TN14-10</strain>
    </source>
</reference>